<dbReference type="Proteomes" id="UP000289792">
    <property type="component" value="Unassembled WGS sequence"/>
</dbReference>
<sequence length="153" mass="17193">MKFAITKLKAAFGNNKIVDEQLNSTYTEAIINDVEGVPFALSDTNVMYAGMSELAGYHYFKTIIIGTFKIKTFKGAKLILNGDDFKLELKSDMLELLSESSAVPNRNVTAIDFEIDEKDLPKIVRSKIQSLQLSAKKEKVVFNMIEMAKDEEE</sequence>
<organism evidence="1 2">
    <name type="scientific">Gelidibacter gilvus</name>
    <dbReference type="NCBI Taxonomy" id="59602"/>
    <lineage>
        <taxon>Bacteria</taxon>
        <taxon>Pseudomonadati</taxon>
        <taxon>Bacteroidota</taxon>
        <taxon>Flavobacteriia</taxon>
        <taxon>Flavobacteriales</taxon>
        <taxon>Flavobacteriaceae</taxon>
        <taxon>Gelidibacter</taxon>
    </lineage>
</organism>
<dbReference type="AlphaFoldDB" id="A0A4Q0XDK1"/>
<evidence type="ECO:0000313" key="1">
    <source>
        <dbReference type="EMBL" id="RXJ45430.1"/>
    </source>
</evidence>
<gene>
    <name evidence="1" type="ORF">ESZ48_16570</name>
</gene>
<protein>
    <submittedName>
        <fullName evidence="1">Uncharacterized protein</fullName>
    </submittedName>
</protein>
<proteinExistence type="predicted"/>
<accession>A0A4Q0XDK1</accession>
<dbReference type="OrthoDB" id="1201645at2"/>
<keyword evidence="2" id="KW-1185">Reference proteome</keyword>
<dbReference type="EMBL" id="SDDZ01000014">
    <property type="protein sequence ID" value="RXJ45430.1"/>
    <property type="molecule type" value="Genomic_DNA"/>
</dbReference>
<dbReference type="RefSeq" id="WP_129018618.1">
    <property type="nucleotide sequence ID" value="NZ_SDDZ01000014.1"/>
</dbReference>
<evidence type="ECO:0000313" key="2">
    <source>
        <dbReference type="Proteomes" id="UP000289792"/>
    </source>
</evidence>
<name>A0A4Q0XDK1_9FLAO</name>
<reference evidence="1 2" key="1">
    <citation type="submission" date="2019-01" db="EMBL/GenBank/DDBJ databases">
        <title>Genome sequence of the Antarctic species Gelidibacter gilvus ACAM 158(T).</title>
        <authorList>
            <person name="Bowman J.P."/>
        </authorList>
    </citation>
    <scope>NUCLEOTIDE SEQUENCE [LARGE SCALE GENOMIC DNA]</scope>
    <source>
        <strain evidence="1 2">IC158</strain>
    </source>
</reference>
<comment type="caution">
    <text evidence="1">The sequence shown here is derived from an EMBL/GenBank/DDBJ whole genome shotgun (WGS) entry which is preliminary data.</text>
</comment>